<organism evidence="1 2">
    <name type="scientific">Trichonephila inaurata madagascariensis</name>
    <dbReference type="NCBI Taxonomy" id="2747483"/>
    <lineage>
        <taxon>Eukaryota</taxon>
        <taxon>Metazoa</taxon>
        <taxon>Ecdysozoa</taxon>
        <taxon>Arthropoda</taxon>
        <taxon>Chelicerata</taxon>
        <taxon>Arachnida</taxon>
        <taxon>Araneae</taxon>
        <taxon>Araneomorphae</taxon>
        <taxon>Entelegynae</taxon>
        <taxon>Araneoidea</taxon>
        <taxon>Nephilidae</taxon>
        <taxon>Trichonephila</taxon>
        <taxon>Trichonephila inaurata</taxon>
    </lineage>
</organism>
<reference evidence="1" key="1">
    <citation type="submission" date="2020-08" db="EMBL/GenBank/DDBJ databases">
        <title>Multicomponent nature underlies the extraordinary mechanical properties of spider dragline silk.</title>
        <authorList>
            <person name="Kono N."/>
            <person name="Nakamura H."/>
            <person name="Mori M."/>
            <person name="Yoshida Y."/>
            <person name="Ohtoshi R."/>
            <person name="Malay A.D."/>
            <person name="Moran D.A.P."/>
            <person name="Tomita M."/>
            <person name="Numata K."/>
            <person name="Arakawa K."/>
        </authorList>
    </citation>
    <scope>NUCLEOTIDE SEQUENCE</scope>
</reference>
<accession>A0A8X6XE25</accession>
<dbReference type="EMBL" id="BMAV01007825">
    <property type="protein sequence ID" value="GFY50965.1"/>
    <property type="molecule type" value="Genomic_DNA"/>
</dbReference>
<name>A0A8X6XE25_9ARAC</name>
<dbReference type="Proteomes" id="UP000886998">
    <property type="component" value="Unassembled WGS sequence"/>
</dbReference>
<comment type="caution">
    <text evidence="1">The sequence shown here is derived from an EMBL/GenBank/DDBJ whole genome shotgun (WGS) entry which is preliminary data.</text>
</comment>
<proteinExistence type="predicted"/>
<keyword evidence="2" id="KW-1185">Reference proteome</keyword>
<gene>
    <name evidence="1" type="ORF">TNIN_318241</name>
</gene>
<sequence length="168" mass="18524">MLQVSPRVSLRSVSCFGTQADTPSQIKPVVNNCPLGSIADIHLQRQHSQCDTPITSHMFVHLVDGIARDDSVCLAWSLVIPHTLTACMKTGTPFFDRLVRAQFPRKRSPSTDKYAGFSPLSLCQKSDNTTLLLNRRLNRYSSILSQRTAAFGGFIRAFTLSCTCGPHA</sequence>
<evidence type="ECO:0000313" key="1">
    <source>
        <dbReference type="EMBL" id="GFY50965.1"/>
    </source>
</evidence>
<dbReference type="AlphaFoldDB" id="A0A8X6XE25"/>
<protein>
    <submittedName>
        <fullName evidence="1">Uncharacterized protein</fullName>
    </submittedName>
</protein>
<evidence type="ECO:0000313" key="2">
    <source>
        <dbReference type="Proteomes" id="UP000886998"/>
    </source>
</evidence>